<keyword evidence="1" id="KW-0472">Membrane</keyword>
<dbReference type="GO" id="GO:0004222">
    <property type="term" value="F:metalloendopeptidase activity"/>
    <property type="evidence" value="ECO:0007669"/>
    <property type="project" value="TreeGrafter"/>
</dbReference>
<evidence type="ECO:0000313" key="3">
    <source>
        <dbReference type="EMBL" id="VAW84252.1"/>
    </source>
</evidence>
<dbReference type="AlphaFoldDB" id="A0A3B0Z9N1"/>
<dbReference type="PANTHER" id="PTHR21666">
    <property type="entry name" value="PEPTIDASE-RELATED"/>
    <property type="match status" value="1"/>
</dbReference>
<reference evidence="3" key="1">
    <citation type="submission" date="2018-06" db="EMBL/GenBank/DDBJ databases">
        <authorList>
            <person name="Zhirakovskaya E."/>
        </authorList>
    </citation>
    <scope>NUCLEOTIDE SEQUENCE</scope>
</reference>
<dbReference type="Gene3D" id="2.70.70.10">
    <property type="entry name" value="Glucose Permease (Domain IIA)"/>
    <property type="match status" value="1"/>
</dbReference>
<dbReference type="InterPro" id="IPR016047">
    <property type="entry name" value="M23ase_b-sheet_dom"/>
</dbReference>
<evidence type="ECO:0000256" key="1">
    <source>
        <dbReference type="SAM" id="Phobius"/>
    </source>
</evidence>
<dbReference type="PANTHER" id="PTHR21666:SF291">
    <property type="entry name" value="STAGE II SPORULATION PROTEIN Q"/>
    <property type="match status" value="1"/>
</dbReference>
<keyword evidence="1" id="KW-0812">Transmembrane</keyword>
<keyword evidence="1" id="KW-1133">Transmembrane helix</keyword>
<gene>
    <name evidence="3" type="ORF">MNBD_GAMMA18-2162</name>
</gene>
<dbReference type="FunFam" id="2.70.70.10:FF:000006">
    <property type="entry name" value="M23 family peptidase"/>
    <property type="match status" value="1"/>
</dbReference>
<evidence type="ECO:0000259" key="2">
    <source>
        <dbReference type="Pfam" id="PF01551"/>
    </source>
</evidence>
<dbReference type="EMBL" id="UOFP01000036">
    <property type="protein sequence ID" value="VAW84252.1"/>
    <property type="molecule type" value="Genomic_DNA"/>
</dbReference>
<sequence>MDIILLTKGLREKGSLSLNRWQLVSAGLLTFIMLPLTALSFGYLLGQGGAELPPHALQAEWTETQQQQQLADAKQQAQDNLNTLAINVGRLQGHMMRIDALGERLTEMAGIDGDEFDFSVAPAQGGPEGGVLMRDTTVNDFIHSLDTLSQRLEHRHQQMDVLEGLLMNRNLQQAVSPQGRPITKGWLSSHFGERTDPFTGKLAQHQGVDFAGKEGSSVISVAAGVVTVAEKRYGYGNLVEVNHGNGYVTRYGHNKTVQVSAGQIVEKGEVLALMGSTGRSTGPHVHFEVLQNGKPVDPAKYIYTAGK</sequence>
<organism evidence="3">
    <name type="scientific">hydrothermal vent metagenome</name>
    <dbReference type="NCBI Taxonomy" id="652676"/>
    <lineage>
        <taxon>unclassified sequences</taxon>
        <taxon>metagenomes</taxon>
        <taxon>ecological metagenomes</taxon>
    </lineage>
</organism>
<accession>A0A3B0Z9N1</accession>
<dbReference type="InterPro" id="IPR050570">
    <property type="entry name" value="Cell_wall_metabolism_enzyme"/>
</dbReference>
<feature type="transmembrane region" description="Helical" evidence="1">
    <location>
        <begin position="21"/>
        <end position="45"/>
    </location>
</feature>
<proteinExistence type="predicted"/>
<protein>
    <submittedName>
        <fullName evidence="3">Peptidase, M23/M37 family</fullName>
    </submittedName>
</protein>
<feature type="domain" description="M23ase beta-sheet core" evidence="2">
    <location>
        <begin position="204"/>
        <end position="298"/>
    </location>
</feature>
<dbReference type="InterPro" id="IPR011055">
    <property type="entry name" value="Dup_hybrid_motif"/>
</dbReference>
<dbReference type="CDD" id="cd12797">
    <property type="entry name" value="M23_peptidase"/>
    <property type="match status" value="1"/>
</dbReference>
<name>A0A3B0Z9N1_9ZZZZ</name>
<dbReference type="SUPFAM" id="SSF51261">
    <property type="entry name" value="Duplicated hybrid motif"/>
    <property type="match status" value="1"/>
</dbReference>
<dbReference type="Pfam" id="PF01551">
    <property type="entry name" value="Peptidase_M23"/>
    <property type="match status" value="1"/>
</dbReference>